<feature type="compositionally biased region" description="Pro residues" evidence="1">
    <location>
        <begin position="7"/>
        <end position="20"/>
    </location>
</feature>
<dbReference type="InterPro" id="IPR006616">
    <property type="entry name" value="DM9_repeat"/>
</dbReference>
<dbReference type="Pfam" id="PF11901">
    <property type="entry name" value="DM9"/>
    <property type="match status" value="1"/>
</dbReference>
<sequence length="204" mass="22707">MSHHGPPHYPHGGPPPPFGSHPPPPAYGYVPAAVAMPVYPPHLADYPHPSPQPQPTYITNHYYPNNNPPPEPVHVVENAMPPPPQYQPVQDYIDWIPSTPNTAAPLTHKAVVAGKEPGWDSSPLWVIRAHHGGDLVPGKLAIRDRRAYIPIAGQEIPVHNFEVTFVCYEFSWFLKEGVKLDPDEGIINISKIHVVKLKTNALWW</sequence>
<proteinExistence type="predicted"/>
<protein>
    <submittedName>
        <fullName evidence="2">Uncharacterized protein</fullName>
    </submittedName>
</protein>
<dbReference type="OrthoDB" id="2142040at2759"/>
<name>A0A1E1WD90_PECGO</name>
<dbReference type="SMART" id="SM00696">
    <property type="entry name" value="DM9"/>
    <property type="match status" value="1"/>
</dbReference>
<dbReference type="EMBL" id="GDQN01006135">
    <property type="protein sequence ID" value="JAT84919.1"/>
    <property type="molecule type" value="Transcribed_RNA"/>
</dbReference>
<feature type="region of interest" description="Disordered" evidence="1">
    <location>
        <begin position="1"/>
        <end position="20"/>
    </location>
</feature>
<evidence type="ECO:0000256" key="1">
    <source>
        <dbReference type="SAM" id="MobiDB-lite"/>
    </source>
</evidence>
<reference evidence="2" key="1">
    <citation type="submission" date="2015-09" db="EMBL/GenBank/DDBJ databases">
        <title>De novo assembly of Pectinophora gossypiella (Pink Bollworm) gut transcriptome.</title>
        <authorList>
            <person name="Tassone E.E."/>
        </authorList>
    </citation>
    <scope>NUCLEOTIDE SEQUENCE</scope>
</reference>
<accession>A0A1E1WD90</accession>
<gene>
    <name evidence="2" type="ORF">g.5156</name>
</gene>
<organism evidence="2">
    <name type="scientific">Pectinophora gossypiella</name>
    <name type="common">Cotton pink bollworm</name>
    <name type="synonym">Depressaria gossypiella</name>
    <dbReference type="NCBI Taxonomy" id="13191"/>
    <lineage>
        <taxon>Eukaryota</taxon>
        <taxon>Metazoa</taxon>
        <taxon>Ecdysozoa</taxon>
        <taxon>Arthropoda</taxon>
        <taxon>Hexapoda</taxon>
        <taxon>Insecta</taxon>
        <taxon>Pterygota</taxon>
        <taxon>Neoptera</taxon>
        <taxon>Endopterygota</taxon>
        <taxon>Lepidoptera</taxon>
        <taxon>Glossata</taxon>
        <taxon>Ditrysia</taxon>
        <taxon>Gelechioidea</taxon>
        <taxon>Gelechiidae</taxon>
        <taxon>Apatetrinae</taxon>
        <taxon>Pectinophora</taxon>
    </lineage>
</organism>
<evidence type="ECO:0000313" key="2">
    <source>
        <dbReference type="EMBL" id="JAT84919.1"/>
    </source>
</evidence>
<dbReference type="AlphaFoldDB" id="A0A1E1WD90"/>